<evidence type="ECO:0000313" key="2">
    <source>
        <dbReference type="Proteomes" id="UP000305939"/>
    </source>
</evidence>
<protein>
    <submittedName>
        <fullName evidence="1">Uncharacterized protein</fullName>
    </submittedName>
</protein>
<dbReference type="RefSeq" id="WP_136334752.1">
    <property type="nucleotide sequence ID" value="NZ_QXMP01000001.1"/>
</dbReference>
<sequence>MKIDELIAKAQSLEKPGAITPEQVEKAWNDRYMAITSKEEAFYFLCCINLLNAAIKRKVFKKEIYYGGIKKPLSLFLLQLIESEGQYVDDFYLNPEEGPCLYIELNGLQFTFHNVNSKEPVVKEFMESEGNQIKDWKGIRLQWVAGELFEIARERNSSRDEFGV</sequence>
<comment type="caution">
    <text evidence="1">The sequence shown here is derived from an EMBL/GenBank/DDBJ whole genome shotgun (WGS) entry which is preliminary data.</text>
</comment>
<dbReference type="AlphaFoldDB" id="A0A4S3M2B7"/>
<proteinExistence type="predicted"/>
<name>A0A4S3M2B7_9FLAO</name>
<dbReference type="Proteomes" id="UP000305939">
    <property type="component" value="Unassembled WGS sequence"/>
</dbReference>
<reference evidence="1 2" key="1">
    <citation type="submission" date="2019-04" db="EMBL/GenBank/DDBJ databases">
        <title>Draft genome sequence of Robertkochia marina CC-AMO-30D.</title>
        <authorList>
            <person name="Hameed A."/>
            <person name="Lin S.-Y."/>
            <person name="Shahina M."/>
            <person name="Lai W.-A."/>
            <person name="Young C.-C."/>
        </authorList>
    </citation>
    <scope>NUCLEOTIDE SEQUENCE [LARGE SCALE GENOMIC DNA]</scope>
    <source>
        <strain evidence="1 2">CC-AMO-30D</strain>
    </source>
</reference>
<dbReference type="OrthoDB" id="1444391at2"/>
<evidence type="ECO:0000313" key="1">
    <source>
        <dbReference type="EMBL" id="THD69262.1"/>
    </source>
</evidence>
<accession>A0A4S3M2B7</accession>
<keyword evidence="2" id="KW-1185">Reference proteome</keyword>
<dbReference type="EMBL" id="SSMC01000001">
    <property type="protein sequence ID" value="THD69262.1"/>
    <property type="molecule type" value="Genomic_DNA"/>
</dbReference>
<organism evidence="1 2">
    <name type="scientific">Robertkochia marina</name>
    <dbReference type="NCBI Taxonomy" id="1227945"/>
    <lineage>
        <taxon>Bacteria</taxon>
        <taxon>Pseudomonadati</taxon>
        <taxon>Bacteroidota</taxon>
        <taxon>Flavobacteriia</taxon>
        <taxon>Flavobacteriales</taxon>
        <taxon>Flavobacteriaceae</taxon>
        <taxon>Robertkochia</taxon>
    </lineage>
</organism>
<gene>
    <name evidence="1" type="ORF">E7Z59_02720</name>
</gene>